<sequence length="299" mass="31296">RQSDPGARFSTRNPRTGTLCSNDSACDSANVLACTGVNPADANTARHGSGAFSMDARWRPTTHCSTAGWTRNRSILLAVSGSVPTASTDSRRKTVDWNAWNRWAAKGSSVRSHPRSTDTTTLAPRLFTRRRTAGIAAACAAPTGRWTASASPPAMATSSAGSSVSMLNTVNWKNTPSSAAKLDRFSWMSCSSSGWCDDGETNAVTLSAVAGRRCASSCISDAHCSPMPMSKSSTWMHPAPRSSSSTAWTQVRCANWSTGETSEKALYAPSLSTTSYGVDAGGAGVSPVGESARPKASLK</sequence>
<protein>
    <submittedName>
        <fullName evidence="1">Predicted protein</fullName>
    </submittedName>
</protein>
<evidence type="ECO:0000313" key="1">
    <source>
        <dbReference type="EMBL" id="BAJ92027.1"/>
    </source>
</evidence>
<accession>F2DAA6</accession>
<feature type="non-terminal residue" evidence="1">
    <location>
        <position position="1"/>
    </location>
</feature>
<name>F2DAA6_HORVV</name>
<dbReference type="AlphaFoldDB" id="F2DAA6"/>
<proteinExistence type="evidence at transcript level"/>
<dbReference type="EMBL" id="AK360819">
    <property type="protein sequence ID" value="BAJ92027.1"/>
    <property type="molecule type" value="mRNA"/>
</dbReference>
<organism evidence="1">
    <name type="scientific">Hordeum vulgare subsp. vulgare</name>
    <name type="common">Domesticated barley</name>
    <dbReference type="NCBI Taxonomy" id="112509"/>
    <lineage>
        <taxon>Eukaryota</taxon>
        <taxon>Viridiplantae</taxon>
        <taxon>Streptophyta</taxon>
        <taxon>Embryophyta</taxon>
        <taxon>Tracheophyta</taxon>
        <taxon>Spermatophyta</taxon>
        <taxon>Magnoliopsida</taxon>
        <taxon>Liliopsida</taxon>
        <taxon>Poales</taxon>
        <taxon>Poaceae</taxon>
        <taxon>BOP clade</taxon>
        <taxon>Pooideae</taxon>
        <taxon>Triticodae</taxon>
        <taxon>Triticeae</taxon>
        <taxon>Hordeinae</taxon>
        <taxon>Hordeum</taxon>
    </lineage>
</organism>
<reference evidence="1" key="1">
    <citation type="journal article" date="2011" name="Plant Physiol.">
        <title>Comprehensive sequence analysis of 24,783 barley full-length cDNAs derived from 12 clone libraries.</title>
        <authorList>
            <person name="Matsumoto T."/>
            <person name="Tanaka T."/>
            <person name="Sakai H."/>
            <person name="Amano N."/>
            <person name="Kanamori H."/>
            <person name="Kurita K."/>
            <person name="Kikuta A."/>
            <person name="Kamiya K."/>
            <person name="Yamamoto M."/>
            <person name="Ikawa H."/>
            <person name="Fujii N."/>
            <person name="Hori K."/>
            <person name="Itoh T."/>
            <person name="Sato K."/>
        </authorList>
    </citation>
    <scope>NUCLEOTIDE SEQUENCE</scope>
    <source>
        <tissue evidence="1">Shoot</tissue>
    </source>
</reference>